<name>A0ABQ1W629_9BACL</name>
<reference evidence="6" key="1">
    <citation type="journal article" date="2019" name="Int. J. Syst. Evol. Microbiol.">
        <title>The Global Catalogue of Microorganisms (GCM) 10K type strain sequencing project: providing services to taxonomists for standard genome sequencing and annotation.</title>
        <authorList>
            <consortium name="The Broad Institute Genomics Platform"/>
            <consortium name="The Broad Institute Genome Sequencing Center for Infectious Disease"/>
            <person name="Wu L."/>
            <person name="Ma J."/>
        </authorList>
    </citation>
    <scope>NUCLEOTIDE SEQUENCE [LARGE SCALE GENOMIC DNA]</scope>
    <source>
        <strain evidence="6">CGMCC 1.15420</strain>
    </source>
</reference>
<accession>A0ABQ1W629</accession>
<feature type="domain" description="Metallo-beta-lactamase" evidence="4">
    <location>
        <begin position="20"/>
        <end position="212"/>
    </location>
</feature>
<comment type="catalytic activity">
    <reaction evidence="1">
        <text>3',5'-cyclic CMP + H2O = CMP + H(+)</text>
        <dbReference type="Rhea" id="RHEA:72675"/>
        <dbReference type="ChEBI" id="CHEBI:15377"/>
        <dbReference type="ChEBI" id="CHEBI:15378"/>
        <dbReference type="ChEBI" id="CHEBI:58003"/>
        <dbReference type="ChEBI" id="CHEBI:60377"/>
    </reaction>
    <physiologicalReaction direction="left-to-right" evidence="1">
        <dbReference type="Rhea" id="RHEA:72676"/>
    </physiologicalReaction>
</comment>
<gene>
    <name evidence="5" type="ORF">GCM10010913_40600</name>
</gene>
<dbReference type="CDD" id="cd07721">
    <property type="entry name" value="yflN-like_MBL-fold"/>
    <property type="match status" value="1"/>
</dbReference>
<evidence type="ECO:0000256" key="2">
    <source>
        <dbReference type="ARBA" id="ARBA00034301"/>
    </source>
</evidence>
<comment type="catalytic activity">
    <reaction evidence="3">
        <text>3',5'-cyclic UMP + H2O = UMP + H(+)</text>
        <dbReference type="Rhea" id="RHEA:70575"/>
        <dbReference type="ChEBI" id="CHEBI:15377"/>
        <dbReference type="ChEBI" id="CHEBI:15378"/>
        <dbReference type="ChEBI" id="CHEBI:57865"/>
        <dbReference type="ChEBI" id="CHEBI:184387"/>
    </reaction>
    <physiologicalReaction direction="left-to-right" evidence="3">
        <dbReference type="Rhea" id="RHEA:70576"/>
    </physiologicalReaction>
</comment>
<evidence type="ECO:0000313" key="6">
    <source>
        <dbReference type="Proteomes" id="UP000608420"/>
    </source>
</evidence>
<comment type="caution">
    <text evidence="5">The sequence shown here is derived from an EMBL/GenBank/DDBJ whole genome shotgun (WGS) entry which is preliminary data.</text>
</comment>
<proteinExistence type="predicted"/>
<comment type="function">
    <text evidence="2">Counteracts the endogenous Pycsar antiviral defense system. Phosphodiesterase that enables metal-dependent hydrolysis of host cyclic nucleotide Pycsar defense signals such as cCMP and cUMP.</text>
</comment>
<dbReference type="InterPro" id="IPR036866">
    <property type="entry name" value="RibonucZ/Hydroxyglut_hydro"/>
</dbReference>
<evidence type="ECO:0000259" key="4">
    <source>
        <dbReference type="SMART" id="SM00849"/>
    </source>
</evidence>
<dbReference type="Proteomes" id="UP000608420">
    <property type="component" value="Unassembled WGS sequence"/>
</dbReference>
<keyword evidence="6" id="KW-1185">Reference proteome</keyword>
<dbReference type="PANTHER" id="PTHR42951">
    <property type="entry name" value="METALLO-BETA-LACTAMASE DOMAIN-CONTAINING"/>
    <property type="match status" value="1"/>
</dbReference>
<dbReference type="SMART" id="SM00849">
    <property type="entry name" value="Lactamase_B"/>
    <property type="match status" value="1"/>
</dbReference>
<dbReference type="InterPro" id="IPR050855">
    <property type="entry name" value="NDM-1-like"/>
</dbReference>
<protein>
    <submittedName>
        <fullName evidence="5">MBL fold metallo-hydrolase</fullName>
    </submittedName>
</protein>
<dbReference type="PANTHER" id="PTHR42951:SF9">
    <property type="entry name" value="METAL-DEPENDENT HYDROLASE"/>
    <property type="match status" value="1"/>
</dbReference>
<evidence type="ECO:0000313" key="5">
    <source>
        <dbReference type="EMBL" id="GGG14648.1"/>
    </source>
</evidence>
<dbReference type="EMBL" id="BMIW01000039">
    <property type="protein sequence ID" value="GGG14648.1"/>
    <property type="molecule type" value="Genomic_DNA"/>
</dbReference>
<dbReference type="Pfam" id="PF00753">
    <property type="entry name" value="Lactamase_B"/>
    <property type="match status" value="1"/>
</dbReference>
<dbReference type="RefSeq" id="WP_120463492.1">
    <property type="nucleotide sequence ID" value="NZ_BMIW01000039.1"/>
</dbReference>
<dbReference type="Gene3D" id="3.60.15.10">
    <property type="entry name" value="Ribonuclease Z/Hydroxyacylglutathione hydrolase-like"/>
    <property type="match status" value="1"/>
</dbReference>
<dbReference type="SUPFAM" id="SSF56281">
    <property type="entry name" value="Metallo-hydrolase/oxidoreductase"/>
    <property type="match status" value="1"/>
</dbReference>
<evidence type="ECO:0000256" key="1">
    <source>
        <dbReference type="ARBA" id="ARBA00034221"/>
    </source>
</evidence>
<sequence>MRITRQDHLLQLSFMPRIFPVNCYLVEEEESLTLIDAALPYSVKGISKTVSQLGKPLANIVLTHAHGDHVGALDGLKEMYPEVKLSISVRDAKLLRGDTSLESGEPPFKIRGSVPKRIKTVPDVLLAEGDRIGSLQVVSTPGHTPGSISLLDTRSGALIAGDAFQARGGIAVSGTLVPLFPFPAMATWHKESALASARKVASLKPALLAVGHGRMAVHPAQLIARAITEAERSLSRSSRSATKEQM</sequence>
<organism evidence="5 6">
    <name type="scientific">Paenibacillus aceti</name>
    <dbReference type="NCBI Taxonomy" id="1820010"/>
    <lineage>
        <taxon>Bacteria</taxon>
        <taxon>Bacillati</taxon>
        <taxon>Bacillota</taxon>
        <taxon>Bacilli</taxon>
        <taxon>Bacillales</taxon>
        <taxon>Paenibacillaceae</taxon>
        <taxon>Paenibacillus</taxon>
    </lineage>
</organism>
<dbReference type="InterPro" id="IPR001279">
    <property type="entry name" value="Metallo-B-lactamas"/>
</dbReference>
<evidence type="ECO:0000256" key="3">
    <source>
        <dbReference type="ARBA" id="ARBA00048505"/>
    </source>
</evidence>